<protein>
    <submittedName>
        <fullName evidence="1">Disease resistance protein RGA2</fullName>
    </submittedName>
</protein>
<sequence>MLGLLPINDSKIFSIISFRLKSSETQTHNFRSNRDLTYSSLYVS</sequence>
<accession>A0A2P2MPK4</accession>
<reference evidence="1" key="1">
    <citation type="submission" date="2018-02" db="EMBL/GenBank/DDBJ databases">
        <title>Rhizophora mucronata_Transcriptome.</title>
        <authorList>
            <person name="Meera S.P."/>
            <person name="Sreeshan A."/>
            <person name="Augustine A."/>
        </authorList>
    </citation>
    <scope>NUCLEOTIDE SEQUENCE</scope>
    <source>
        <tissue evidence="1">Leaf</tissue>
    </source>
</reference>
<evidence type="ECO:0000313" key="1">
    <source>
        <dbReference type="EMBL" id="MBX32127.1"/>
    </source>
</evidence>
<proteinExistence type="predicted"/>
<name>A0A2P2MPK4_RHIMU</name>
<dbReference type="EMBL" id="GGEC01051643">
    <property type="protein sequence ID" value="MBX32127.1"/>
    <property type="molecule type" value="Transcribed_RNA"/>
</dbReference>
<dbReference type="AlphaFoldDB" id="A0A2P2MPK4"/>
<organism evidence="1">
    <name type="scientific">Rhizophora mucronata</name>
    <name type="common">Asiatic mangrove</name>
    <dbReference type="NCBI Taxonomy" id="61149"/>
    <lineage>
        <taxon>Eukaryota</taxon>
        <taxon>Viridiplantae</taxon>
        <taxon>Streptophyta</taxon>
        <taxon>Embryophyta</taxon>
        <taxon>Tracheophyta</taxon>
        <taxon>Spermatophyta</taxon>
        <taxon>Magnoliopsida</taxon>
        <taxon>eudicotyledons</taxon>
        <taxon>Gunneridae</taxon>
        <taxon>Pentapetalae</taxon>
        <taxon>rosids</taxon>
        <taxon>fabids</taxon>
        <taxon>Malpighiales</taxon>
        <taxon>Rhizophoraceae</taxon>
        <taxon>Rhizophora</taxon>
    </lineage>
</organism>